<dbReference type="InterPro" id="IPR010419">
    <property type="entry name" value="CO_DH_gsu"/>
</dbReference>
<protein>
    <recommendedName>
        <fullName evidence="3">Carbon monoxide dehydrogenase subunit G</fullName>
    </recommendedName>
</protein>
<dbReference type="SUPFAM" id="SSF55961">
    <property type="entry name" value="Bet v1-like"/>
    <property type="match status" value="1"/>
</dbReference>
<comment type="caution">
    <text evidence="1">The sequence shown here is derived from an EMBL/GenBank/DDBJ whole genome shotgun (WGS) entry which is preliminary data.</text>
</comment>
<keyword evidence="2" id="KW-1185">Reference proteome</keyword>
<organism evidence="1 2">
    <name type="scientific">Halarchaeum nitratireducens</name>
    <dbReference type="NCBI Taxonomy" id="489913"/>
    <lineage>
        <taxon>Archaea</taxon>
        <taxon>Methanobacteriati</taxon>
        <taxon>Methanobacteriota</taxon>
        <taxon>Stenosarchaea group</taxon>
        <taxon>Halobacteria</taxon>
        <taxon>Halobacteriales</taxon>
        <taxon>Halobacteriaceae</taxon>
    </lineage>
</organism>
<dbReference type="EMBL" id="BMOQ01000001">
    <property type="protein sequence ID" value="GGN07011.1"/>
    <property type="molecule type" value="Genomic_DNA"/>
</dbReference>
<dbReference type="PANTHER" id="PTHR38588:SF1">
    <property type="entry name" value="BLL0334 PROTEIN"/>
    <property type="match status" value="1"/>
</dbReference>
<dbReference type="Gene3D" id="3.30.530.20">
    <property type="match status" value="1"/>
</dbReference>
<evidence type="ECO:0008006" key="3">
    <source>
        <dbReference type="Google" id="ProtNLM"/>
    </source>
</evidence>
<dbReference type="AlphaFoldDB" id="A0A830G7Z9"/>
<gene>
    <name evidence="1" type="ORF">GCM10009021_02540</name>
</gene>
<reference evidence="1 2" key="1">
    <citation type="journal article" date="2019" name="Int. J. Syst. Evol. Microbiol.">
        <title>The Global Catalogue of Microorganisms (GCM) 10K type strain sequencing project: providing services to taxonomists for standard genome sequencing and annotation.</title>
        <authorList>
            <consortium name="The Broad Institute Genomics Platform"/>
            <consortium name="The Broad Institute Genome Sequencing Center for Infectious Disease"/>
            <person name="Wu L."/>
            <person name="Ma J."/>
        </authorList>
    </citation>
    <scope>NUCLEOTIDE SEQUENCE [LARGE SCALE GENOMIC DNA]</scope>
    <source>
        <strain evidence="1 2">JCM 16331</strain>
    </source>
</reference>
<proteinExistence type="predicted"/>
<dbReference type="PANTHER" id="PTHR38588">
    <property type="entry name" value="BLL0334 PROTEIN"/>
    <property type="match status" value="1"/>
</dbReference>
<accession>A0A830G7Z9</accession>
<dbReference type="OrthoDB" id="194810at2157"/>
<sequence length="192" mass="20308">MSESTSIAVTLERAFAVAPESVWVALSDPVTTRECLPGCTALAPVADRELPSGSIARLLATDPETRDARTVSAGERYDAVIGAGVRGADVEIDVDATVTERDYPDMVVEGAIGDDIDAAMEATLALDEREGGCLATWRAEAAVGGRLAADDRRAVESTITRVAADYFDALDDRLAALGGPKSERVVKDPEWR</sequence>
<dbReference type="RefSeq" id="WP_188876638.1">
    <property type="nucleotide sequence ID" value="NZ_BMOQ01000001.1"/>
</dbReference>
<dbReference type="InterPro" id="IPR023393">
    <property type="entry name" value="START-like_dom_sf"/>
</dbReference>
<dbReference type="Proteomes" id="UP000608850">
    <property type="component" value="Unassembled WGS sequence"/>
</dbReference>
<name>A0A830G7Z9_9EURY</name>
<evidence type="ECO:0000313" key="1">
    <source>
        <dbReference type="EMBL" id="GGN07011.1"/>
    </source>
</evidence>
<evidence type="ECO:0000313" key="2">
    <source>
        <dbReference type="Proteomes" id="UP000608850"/>
    </source>
</evidence>